<dbReference type="EMBL" id="REGW02000023">
    <property type="protein sequence ID" value="KAE8279242.1"/>
    <property type="molecule type" value="Genomic_DNA"/>
</dbReference>
<gene>
    <name evidence="4" type="ORF">D5F01_LYC22828</name>
</gene>
<evidence type="ECO:0000256" key="2">
    <source>
        <dbReference type="ARBA" id="ARBA00022490"/>
    </source>
</evidence>
<keyword evidence="5" id="KW-1185">Reference proteome</keyword>
<dbReference type="PROSITE" id="PS50053">
    <property type="entry name" value="UBIQUITIN_2"/>
    <property type="match status" value="1"/>
</dbReference>
<protein>
    <recommendedName>
        <fullName evidence="3">Ubiquitin-like domain-containing protein</fullName>
    </recommendedName>
</protein>
<sequence>MVVKVFIIGPDDERLEIDLCDTEEKLKDITVLDLKRRIKDRKGIPELEQVIVFAGKRLKDDRPLSDYGVKDLSTLHMVRQQEPGAGGSDEDGGMGDKKGKNKNYRAADLVLTRSWELVDLMEMVEWVTRMGKTKNGTKSLGLLVNVSKMTDHSLTMESVMGQGLECIFAMFLKRFGNIVELMDLMDLMKMVEWVTRRGKTEVITSGFH</sequence>
<dbReference type="InterPro" id="IPR000626">
    <property type="entry name" value="Ubiquitin-like_dom"/>
</dbReference>
<organism evidence="4 5">
    <name type="scientific">Larimichthys crocea</name>
    <name type="common">Large yellow croaker</name>
    <name type="synonym">Pseudosciaena crocea</name>
    <dbReference type="NCBI Taxonomy" id="215358"/>
    <lineage>
        <taxon>Eukaryota</taxon>
        <taxon>Metazoa</taxon>
        <taxon>Chordata</taxon>
        <taxon>Craniata</taxon>
        <taxon>Vertebrata</taxon>
        <taxon>Euteleostomi</taxon>
        <taxon>Actinopterygii</taxon>
        <taxon>Neopterygii</taxon>
        <taxon>Teleostei</taxon>
        <taxon>Neoteleostei</taxon>
        <taxon>Acanthomorphata</taxon>
        <taxon>Eupercaria</taxon>
        <taxon>Sciaenidae</taxon>
        <taxon>Larimichthys</taxon>
    </lineage>
</organism>
<evidence type="ECO:0000313" key="5">
    <source>
        <dbReference type="Proteomes" id="UP000424527"/>
    </source>
</evidence>
<dbReference type="InterPro" id="IPR019956">
    <property type="entry name" value="Ubiquitin_dom"/>
</dbReference>
<dbReference type="PROSITE" id="PS00299">
    <property type="entry name" value="UBIQUITIN_1"/>
    <property type="match status" value="1"/>
</dbReference>
<keyword evidence="2" id="KW-0963">Cytoplasm</keyword>
<comment type="caution">
    <text evidence="4">The sequence shown here is derived from an EMBL/GenBank/DDBJ whole genome shotgun (WGS) entry which is preliminary data.</text>
</comment>
<dbReference type="SUPFAM" id="SSF54236">
    <property type="entry name" value="Ubiquitin-like"/>
    <property type="match status" value="1"/>
</dbReference>
<dbReference type="PANTHER" id="PTHR10677:SF16">
    <property type="entry name" value="UBIQUILIN-1"/>
    <property type="match status" value="1"/>
</dbReference>
<dbReference type="CDD" id="cd17039">
    <property type="entry name" value="Ubl_ubiquitin_like"/>
    <property type="match status" value="1"/>
</dbReference>
<dbReference type="GO" id="GO:0006511">
    <property type="term" value="P:ubiquitin-dependent protein catabolic process"/>
    <property type="evidence" value="ECO:0007669"/>
    <property type="project" value="TreeGrafter"/>
</dbReference>
<dbReference type="SMART" id="SM00213">
    <property type="entry name" value="UBQ"/>
    <property type="match status" value="1"/>
</dbReference>
<name>A0A6G0HJN2_LARCR</name>
<dbReference type="Pfam" id="PF00240">
    <property type="entry name" value="ubiquitin"/>
    <property type="match status" value="1"/>
</dbReference>
<reference evidence="4 5" key="1">
    <citation type="submission" date="2019-07" db="EMBL/GenBank/DDBJ databases">
        <title>Chromosome genome assembly for large yellow croaker.</title>
        <authorList>
            <person name="Xiao S."/>
        </authorList>
    </citation>
    <scope>NUCLEOTIDE SEQUENCE [LARGE SCALE GENOMIC DNA]</scope>
    <source>
        <strain evidence="4">JMULYC20181020</strain>
        <tissue evidence="4">Muscle</tissue>
    </source>
</reference>
<comment type="subcellular location">
    <subcellularLocation>
        <location evidence="1">Cytoplasm</location>
    </subcellularLocation>
</comment>
<dbReference type="Gene3D" id="3.10.20.90">
    <property type="entry name" value="Phosphatidylinositol 3-kinase Catalytic Subunit, Chain A, domain 1"/>
    <property type="match status" value="1"/>
</dbReference>
<dbReference type="GO" id="GO:0031593">
    <property type="term" value="F:polyubiquitin modification-dependent protein binding"/>
    <property type="evidence" value="ECO:0007669"/>
    <property type="project" value="TreeGrafter"/>
</dbReference>
<dbReference type="InterPro" id="IPR015496">
    <property type="entry name" value="Ubiquilin"/>
</dbReference>
<evidence type="ECO:0000313" key="4">
    <source>
        <dbReference type="EMBL" id="KAE8279242.1"/>
    </source>
</evidence>
<dbReference type="Proteomes" id="UP000424527">
    <property type="component" value="Unassembled WGS sequence"/>
</dbReference>
<evidence type="ECO:0000256" key="1">
    <source>
        <dbReference type="ARBA" id="ARBA00004496"/>
    </source>
</evidence>
<evidence type="ECO:0000259" key="3">
    <source>
        <dbReference type="PROSITE" id="PS50053"/>
    </source>
</evidence>
<accession>A0A6G0HJN2</accession>
<dbReference type="PRINTS" id="PR00348">
    <property type="entry name" value="UBIQUITIN"/>
</dbReference>
<dbReference type="AlphaFoldDB" id="A0A6G0HJN2"/>
<dbReference type="PANTHER" id="PTHR10677">
    <property type="entry name" value="UBIQUILIN"/>
    <property type="match status" value="1"/>
</dbReference>
<dbReference type="GO" id="GO:0005829">
    <property type="term" value="C:cytosol"/>
    <property type="evidence" value="ECO:0007669"/>
    <property type="project" value="TreeGrafter"/>
</dbReference>
<dbReference type="InterPro" id="IPR029071">
    <property type="entry name" value="Ubiquitin-like_domsf"/>
</dbReference>
<proteinExistence type="predicted"/>
<feature type="domain" description="Ubiquitin-like" evidence="3">
    <location>
        <begin position="30"/>
        <end position="84"/>
    </location>
</feature>
<dbReference type="InterPro" id="IPR019954">
    <property type="entry name" value="Ubiquitin_CS"/>
</dbReference>